<proteinExistence type="predicted"/>
<accession>A0AAV3M7L4</accession>
<evidence type="ECO:0000313" key="2">
    <source>
        <dbReference type="EMBL" id="EUD11525.1"/>
    </source>
</evidence>
<feature type="region of interest" description="Disordered" evidence="1">
    <location>
        <begin position="34"/>
        <end position="53"/>
    </location>
</feature>
<dbReference type="AlphaFoldDB" id="A0AAV3M7L4"/>
<comment type="caution">
    <text evidence="2">The sequence shown here is derived from an EMBL/GenBank/DDBJ whole genome shotgun (WGS) entry which is preliminary data.</text>
</comment>
<protein>
    <submittedName>
        <fullName evidence="2">Uncharacterized protein</fullName>
    </submittedName>
</protein>
<name>A0AAV3M7L4_9GAMM</name>
<dbReference type="EMBL" id="JALD01000039">
    <property type="protein sequence ID" value="EUD11525.1"/>
    <property type="molecule type" value="Genomic_DNA"/>
</dbReference>
<dbReference type="Proteomes" id="UP000022311">
    <property type="component" value="Unassembled WGS sequence"/>
</dbReference>
<organism evidence="2 3">
    <name type="scientific">Providencia alcalifaciens 205/92</name>
    <dbReference type="NCBI Taxonomy" id="1256988"/>
    <lineage>
        <taxon>Bacteria</taxon>
        <taxon>Pseudomonadati</taxon>
        <taxon>Pseudomonadota</taxon>
        <taxon>Gammaproteobacteria</taxon>
        <taxon>Enterobacterales</taxon>
        <taxon>Morganellaceae</taxon>
        <taxon>Providencia</taxon>
    </lineage>
</organism>
<sequence length="53" mass="5991">MTFSLNNSKNVLISLSFPYSDFEVIQNTDNDNHFQIKKTPINKNGSLSGELDN</sequence>
<evidence type="ECO:0000256" key="1">
    <source>
        <dbReference type="SAM" id="MobiDB-lite"/>
    </source>
</evidence>
<gene>
    <name evidence="2" type="ORF">HMPREF1563_0898</name>
</gene>
<reference evidence="2 3" key="1">
    <citation type="submission" date="2014-01" db="EMBL/GenBank/DDBJ databases">
        <authorList>
            <person name="Durkin A.S."/>
            <person name="McCorrison J."/>
            <person name="Torralba M."/>
            <person name="Gillis M."/>
            <person name="Haft D.H."/>
            <person name="Methe B."/>
            <person name="Sutton G."/>
            <person name="Nelson K.E."/>
        </authorList>
    </citation>
    <scope>NUCLEOTIDE SEQUENCE [LARGE SCALE GENOMIC DNA]</scope>
    <source>
        <strain evidence="2 3">205/92</strain>
    </source>
</reference>
<evidence type="ECO:0000313" key="3">
    <source>
        <dbReference type="Proteomes" id="UP000022311"/>
    </source>
</evidence>